<name>A0A5F8HAK8_MONDO</name>
<dbReference type="InParanoid" id="A0A5F8HAK8"/>
<dbReference type="AlphaFoldDB" id="A0A5F8HAK8"/>
<reference evidence="1 2" key="1">
    <citation type="journal article" date="2007" name="Nature">
        <title>Genome of the marsupial Monodelphis domestica reveals innovation in non-coding sequences.</title>
        <authorList>
            <person name="Mikkelsen T.S."/>
            <person name="Wakefield M.J."/>
            <person name="Aken B."/>
            <person name="Amemiya C.T."/>
            <person name="Chang J.L."/>
            <person name="Duke S."/>
            <person name="Garber M."/>
            <person name="Gentles A.J."/>
            <person name="Goodstadt L."/>
            <person name="Heger A."/>
            <person name="Jurka J."/>
            <person name="Kamal M."/>
            <person name="Mauceli E."/>
            <person name="Searle S.M."/>
            <person name="Sharpe T."/>
            <person name="Baker M.L."/>
            <person name="Batzer M.A."/>
            <person name="Benos P.V."/>
            <person name="Belov K."/>
            <person name="Clamp M."/>
            <person name="Cook A."/>
            <person name="Cuff J."/>
            <person name="Das R."/>
            <person name="Davidow L."/>
            <person name="Deakin J.E."/>
            <person name="Fazzari M.J."/>
            <person name="Glass J.L."/>
            <person name="Grabherr M."/>
            <person name="Greally J.M."/>
            <person name="Gu W."/>
            <person name="Hore T.A."/>
            <person name="Huttley G.A."/>
            <person name="Kleber M."/>
            <person name="Jirtle R.L."/>
            <person name="Koina E."/>
            <person name="Lee J.T."/>
            <person name="Mahony S."/>
            <person name="Marra M.A."/>
            <person name="Miller R.D."/>
            <person name="Nicholls R.D."/>
            <person name="Oda M."/>
            <person name="Papenfuss A.T."/>
            <person name="Parra Z.E."/>
            <person name="Pollock D.D."/>
            <person name="Ray D.A."/>
            <person name="Schein J.E."/>
            <person name="Speed T.P."/>
            <person name="Thompson K."/>
            <person name="VandeBerg J.L."/>
            <person name="Wade C.M."/>
            <person name="Walker J.A."/>
            <person name="Waters P.D."/>
            <person name="Webber C."/>
            <person name="Weidman J.R."/>
            <person name="Xie X."/>
            <person name="Zody M.C."/>
            <person name="Baldwin J."/>
            <person name="Abdouelleil A."/>
            <person name="Abdulkadir J."/>
            <person name="Abebe A."/>
            <person name="Abera B."/>
            <person name="Abreu J."/>
            <person name="Acer S.C."/>
            <person name="Aftuck L."/>
            <person name="Alexander A."/>
            <person name="An P."/>
            <person name="Anderson E."/>
            <person name="Anderson S."/>
            <person name="Arachi H."/>
            <person name="Azer M."/>
            <person name="Bachantsang P."/>
            <person name="Barry A."/>
            <person name="Bayul T."/>
            <person name="Berlin A."/>
            <person name="Bessette D."/>
            <person name="Bloom T."/>
            <person name="Bloom T."/>
            <person name="Boguslavskiy L."/>
            <person name="Bonnet C."/>
            <person name="Boukhgalter B."/>
            <person name="Bourzgui I."/>
            <person name="Brown A."/>
            <person name="Cahill P."/>
            <person name="Channer S."/>
            <person name="Cheshatsang Y."/>
            <person name="Chuda L."/>
            <person name="Citroen M."/>
            <person name="Collymore A."/>
            <person name="Cooke P."/>
            <person name="Costello M."/>
            <person name="D'Aco K."/>
            <person name="Daza R."/>
            <person name="De Haan G."/>
            <person name="DeGray S."/>
            <person name="DeMaso C."/>
            <person name="Dhargay N."/>
            <person name="Dooley K."/>
            <person name="Dooley E."/>
            <person name="Doricent M."/>
            <person name="Dorje P."/>
            <person name="Dorjee K."/>
            <person name="Dupes A."/>
            <person name="Elong R."/>
            <person name="Falk J."/>
            <person name="Farina A."/>
            <person name="Faro S."/>
            <person name="Ferguson D."/>
            <person name="Fisher S."/>
            <person name="Foley C.D."/>
            <person name="Franke A."/>
            <person name="Friedrich D."/>
            <person name="Gadbois L."/>
            <person name="Gearin G."/>
            <person name="Gearin C.R."/>
            <person name="Giannoukos G."/>
            <person name="Goode T."/>
            <person name="Graham J."/>
            <person name="Grandbois E."/>
            <person name="Grewal S."/>
            <person name="Gyaltsen K."/>
            <person name="Hafez N."/>
            <person name="Hagos B."/>
            <person name="Hall J."/>
            <person name="Henson C."/>
            <person name="Hollinger A."/>
            <person name="Honan T."/>
            <person name="Huard M.D."/>
            <person name="Hughes L."/>
            <person name="Hurhula B."/>
            <person name="Husby M.E."/>
            <person name="Kamat A."/>
            <person name="Kanga B."/>
            <person name="Kashin S."/>
            <person name="Khazanovich D."/>
            <person name="Kisner P."/>
            <person name="Lance K."/>
            <person name="Lara M."/>
            <person name="Lee W."/>
            <person name="Lennon N."/>
            <person name="Letendre F."/>
            <person name="LeVine R."/>
            <person name="Lipovsky A."/>
            <person name="Liu X."/>
            <person name="Liu J."/>
            <person name="Liu S."/>
            <person name="Lokyitsang T."/>
            <person name="Lokyitsang Y."/>
            <person name="Lubonja R."/>
            <person name="Lui A."/>
            <person name="MacDonald P."/>
            <person name="Magnisalis V."/>
            <person name="Maru K."/>
            <person name="Matthews C."/>
            <person name="McCusker W."/>
            <person name="McDonough S."/>
            <person name="Mehta T."/>
            <person name="Meldrim J."/>
            <person name="Meneus L."/>
            <person name="Mihai O."/>
            <person name="Mihalev A."/>
            <person name="Mihova T."/>
            <person name="Mittelman R."/>
            <person name="Mlenga V."/>
            <person name="Montmayeur A."/>
            <person name="Mulrain L."/>
            <person name="Navidi A."/>
            <person name="Naylor J."/>
            <person name="Negash T."/>
            <person name="Nguyen T."/>
            <person name="Nguyen N."/>
            <person name="Nicol R."/>
            <person name="Norbu C."/>
            <person name="Norbu N."/>
            <person name="Novod N."/>
            <person name="O'Neill B."/>
            <person name="Osman S."/>
            <person name="Markiewicz E."/>
            <person name="Oyono O.L."/>
            <person name="Patti C."/>
            <person name="Phunkhang P."/>
            <person name="Pierre F."/>
            <person name="Priest M."/>
            <person name="Raghuraman S."/>
            <person name="Rege F."/>
            <person name="Reyes R."/>
            <person name="Rise C."/>
            <person name="Rogov P."/>
            <person name="Ross K."/>
            <person name="Ryan E."/>
            <person name="Settipalli S."/>
            <person name="Shea T."/>
            <person name="Sherpa N."/>
            <person name="Shi L."/>
            <person name="Shih D."/>
            <person name="Sparrow T."/>
            <person name="Spaulding J."/>
            <person name="Stalker J."/>
            <person name="Stange-Thomann N."/>
            <person name="Stavropoulos S."/>
            <person name="Stone C."/>
            <person name="Strader C."/>
            <person name="Tesfaye S."/>
            <person name="Thomson T."/>
            <person name="Thoulutsang Y."/>
            <person name="Thoulutsang D."/>
            <person name="Topham K."/>
            <person name="Topping I."/>
            <person name="Tsamla T."/>
            <person name="Vassiliev H."/>
            <person name="Vo A."/>
            <person name="Wangchuk T."/>
            <person name="Wangdi T."/>
            <person name="Weiand M."/>
            <person name="Wilkinson J."/>
            <person name="Wilson A."/>
            <person name="Yadav S."/>
            <person name="Young G."/>
            <person name="Yu Q."/>
            <person name="Zembek L."/>
            <person name="Zhong D."/>
            <person name="Zimmer A."/>
            <person name="Zwirko Z."/>
            <person name="Jaffe D.B."/>
            <person name="Alvarez P."/>
            <person name="Brockman W."/>
            <person name="Butler J."/>
            <person name="Chin C."/>
            <person name="Gnerre S."/>
            <person name="MacCallum I."/>
            <person name="Graves J.A."/>
            <person name="Ponting C.P."/>
            <person name="Breen M."/>
            <person name="Samollow P.B."/>
            <person name="Lander E.S."/>
            <person name="Lindblad-Toh K."/>
        </authorList>
    </citation>
    <scope>NUCLEOTIDE SEQUENCE [LARGE SCALE GENOMIC DNA]</scope>
</reference>
<dbReference type="GeneTree" id="ENSGT00940000168933"/>
<evidence type="ECO:0000313" key="1">
    <source>
        <dbReference type="Ensembl" id="ENSMODP00000056853.1"/>
    </source>
</evidence>
<evidence type="ECO:0008006" key="3">
    <source>
        <dbReference type="Google" id="ProtNLM"/>
    </source>
</evidence>
<accession>A0A5F8HAK8</accession>
<protein>
    <recommendedName>
        <fullName evidence="3">ADF-H domain-containing protein</fullName>
    </recommendedName>
</protein>
<dbReference type="Ensembl" id="ENSMODT00000024114.2">
    <property type="protein sequence ID" value="ENSMODP00000056853.1"/>
    <property type="gene ID" value="ENSMODG00000018986.2"/>
</dbReference>
<reference evidence="1" key="3">
    <citation type="submission" date="2025-09" db="UniProtKB">
        <authorList>
            <consortium name="Ensembl"/>
        </authorList>
    </citation>
    <scope>IDENTIFICATION</scope>
</reference>
<reference evidence="1" key="2">
    <citation type="submission" date="2025-08" db="UniProtKB">
        <authorList>
            <consortium name="Ensembl"/>
        </authorList>
    </citation>
    <scope>IDENTIFICATION</scope>
</reference>
<organism evidence="1 2">
    <name type="scientific">Monodelphis domestica</name>
    <name type="common">Gray short-tailed opossum</name>
    <dbReference type="NCBI Taxonomy" id="13616"/>
    <lineage>
        <taxon>Eukaryota</taxon>
        <taxon>Metazoa</taxon>
        <taxon>Chordata</taxon>
        <taxon>Craniata</taxon>
        <taxon>Vertebrata</taxon>
        <taxon>Euteleostomi</taxon>
        <taxon>Mammalia</taxon>
        <taxon>Metatheria</taxon>
        <taxon>Didelphimorphia</taxon>
        <taxon>Didelphidae</taxon>
        <taxon>Monodelphis</taxon>
    </lineage>
</organism>
<dbReference type="Proteomes" id="UP000002280">
    <property type="component" value="Chromosome 5"/>
</dbReference>
<dbReference type="STRING" id="13616.ENSMODP00000056853"/>
<sequence length="55" mass="6062">MASGVTANDEVIKVFNDMKVRKSSTQEIKTRKKAVLFCLSDDKNQITVEEASLGS</sequence>
<dbReference type="InterPro" id="IPR029006">
    <property type="entry name" value="ADF-H/Gelsolin-like_dom_sf"/>
</dbReference>
<proteinExistence type="predicted"/>
<dbReference type="Bgee" id="ENSMODG00000018986">
    <property type="expression patterns" value="Expressed in heart and 8 other cell types or tissues"/>
</dbReference>
<dbReference type="SUPFAM" id="SSF55753">
    <property type="entry name" value="Actin depolymerizing proteins"/>
    <property type="match status" value="1"/>
</dbReference>
<evidence type="ECO:0000313" key="2">
    <source>
        <dbReference type="Proteomes" id="UP000002280"/>
    </source>
</evidence>
<keyword evidence="2" id="KW-1185">Reference proteome</keyword>
<dbReference type="Gene3D" id="3.40.20.10">
    <property type="entry name" value="Severin"/>
    <property type="match status" value="1"/>
</dbReference>